<protein>
    <submittedName>
        <fullName evidence="9 10">Membrane protein</fullName>
    </submittedName>
</protein>
<evidence type="ECO:0000256" key="7">
    <source>
        <dbReference type="SAM" id="Phobius"/>
    </source>
</evidence>
<evidence type="ECO:0000313" key="13">
    <source>
        <dbReference type="Proteomes" id="UP000315234"/>
    </source>
</evidence>
<dbReference type="GO" id="GO:0022857">
    <property type="term" value="F:transmembrane transporter activity"/>
    <property type="evidence" value="ECO:0007669"/>
    <property type="project" value="InterPro"/>
</dbReference>
<feature type="transmembrane region" description="Helical" evidence="7">
    <location>
        <begin position="31"/>
        <end position="53"/>
    </location>
</feature>
<evidence type="ECO:0000313" key="11">
    <source>
        <dbReference type="EMBL" id="QQU76137.1"/>
    </source>
</evidence>
<evidence type="ECO:0000313" key="10">
    <source>
        <dbReference type="EMBL" id="GEA42209.1"/>
    </source>
</evidence>
<dbReference type="GO" id="GO:0005886">
    <property type="term" value="C:plasma membrane"/>
    <property type="evidence" value="ECO:0007669"/>
    <property type="project" value="UniProtKB-SubCell"/>
</dbReference>
<name>A0AAQ1TY44_CORST</name>
<organism evidence="10 13">
    <name type="scientific">Corynebacterium striatum</name>
    <dbReference type="NCBI Taxonomy" id="43770"/>
    <lineage>
        <taxon>Bacteria</taxon>
        <taxon>Bacillati</taxon>
        <taxon>Actinomycetota</taxon>
        <taxon>Actinomycetes</taxon>
        <taxon>Mycobacteriales</taxon>
        <taxon>Corynebacteriaceae</taxon>
        <taxon>Corynebacterium</taxon>
    </lineage>
</organism>
<comment type="similarity">
    <text evidence="2">Belongs to the UPF0410 family.</text>
</comment>
<dbReference type="Proteomes" id="UP000315234">
    <property type="component" value="Unassembled WGS sequence"/>
</dbReference>
<dbReference type="PROSITE" id="PS50850">
    <property type="entry name" value="MFS"/>
    <property type="match status" value="1"/>
</dbReference>
<dbReference type="RefSeq" id="WP_005529400.1">
    <property type="nucleotide sequence ID" value="NZ_BJLD01000001.1"/>
</dbReference>
<keyword evidence="6 7" id="KW-0472">Membrane</keyword>
<reference evidence="11 14" key="3">
    <citation type="submission" date="2021-01" db="EMBL/GenBank/DDBJ databases">
        <title>FDA dAtabase for Regulatory Grade micrObial Sequences (FDA-ARGOS): Supporting development and validation of Infectious Disease Dx tests.</title>
        <authorList>
            <person name="Sproer C."/>
            <person name="Gronow S."/>
            <person name="Severitt S."/>
            <person name="Schroder I."/>
            <person name="Tallon L."/>
            <person name="Sadzewicz L."/>
            <person name="Zhao X."/>
            <person name="Boylan J."/>
            <person name="Ott S."/>
            <person name="Bowen H."/>
            <person name="Vavikolanu K."/>
            <person name="Mehta A."/>
            <person name="Aluvathingal J."/>
            <person name="Nadendla S."/>
            <person name="Lowell S."/>
            <person name="Myers T."/>
            <person name="Yan Y."/>
            <person name="Sichtig H."/>
        </authorList>
    </citation>
    <scope>NUCLEOTIDE SEQUENCE [LARGE SCALE GENOMIC DNA]</scope>
    <source>
        <strain evidence="11 14">FDAARGOS_1115</strain>
    </source>
</reference>
<dbReference type="PANTHER" id="PTHR33884">
    <property type="entry name" value="UPF0410 PROTEIN YMGE"/>
    <property type="match status" value="1"/>
</dbReference>
<keyword evidence="3" id="KW-1003">Cell membrane</keyword>
<dbReference type="Proteomes" id="UP000595757">
    <property type="component" value="Chromosome"/>
</dbReference>
<keyword evidence="4 7" id="KW-0812">Transmembrane</keyword>
<dbReference type="Proteomes" id="UP000231994">
    <property type="component" value="Chromosome"/>
</dbReference>
<feature type="transmembrane region" description="Helical" evidence="7">
    <location>
        <begin position="6"/>
        <end position="24"/>
    </location>
</feature>
<dbReference type="EMBL" id="CP068158">
    <property type="protein sequence ID" value="QQU76137.1"/>
    <property type="molecule type" value="Genomic_DNA"/>
</dbReference>
<accession>A0AAQ1TY44</accession>
<feature type="transmembrane region" description="Helical" evidence="7">
    <location>
        <begin position="59"/>
        <end position="81"/>
    </location>
</feature>
<evidence type="ECO:0000256" key="5">
    <source>
        <dbReference type="ARBA" id="ARBA00022989"/>
    </source>
</evidence>
<keyword evidence="5 7" id="KW-1133">Transmembrane helix</keyword>
<dbReference type="GeneID" id="72411988"/>
<evidence type="ECO:0000256" key="2">
    <source>
        <dbReference type="ARBA" id="ARBA00011006"/>
    </source>
</evidence>
<evidence type="ECO:0000256" key="1">
    <source>
        <dbReference type="ARBA" id="ARBA00004651"/>
    </source>
</evidence>
<dbReference type="AlphaFoldDB" id="A0AAQ1TY44"/>
<evidence type="ECO:0000313" key="14">
    <source>
        <dbReference type="Proteomes" id="UP000595757"/>
    </source>
</evidence>
<comment type="subcellular location">
    <subcellularLocation>
        <location evidence="1">Cell membrane</location>
        <topology evidence="1">Multi-pass membrane protein</topology>
    </subcellularLocation>
</comment>
<evidence type="ECO:0000259" key="8">
    <source>
        <dbReference type="PROSITE" id="PS50850"/>
    </source>
</evidence>
<evidence type="ECO:0000313" key="12">
    <source>
        <dbReference type="Proteomes" id="UP000231994"/>
    </source>
</evidence>
<proteinExistence type="inferred from homology"/>
<dbReference type="InterPro" id="IPR007341">
    <property type="entry name" value="Transgly_assoc"/>
</dbReference>
<gene>
    <name evidence="9" type="ORF">A9D01_08950</name>
    <name evidence="10" type="ORF">Cst04h_03790</name>
    <name evidence="11" type="ORF">I6I72_08295</name>
</gene>
<keyword evidence="14" id="KW-1185">Reference proteome</keyword>
<reference evidence="10 13" key="2">
    <citation type="submission" date="2019-06" db="EMBL/GenBank/DDBJ databases">
        <title>Draft genome sequence of Corynebacterium striatum NBRC 15291.</title>
        <authorList>
            <person name="Miura T."/>
            <person name="Furukawa M."/>
            <person name="Shimamura M."/>
            <person name="Ohyama Y."/>
            <person name="Yamazoe A."/>
            <person name="Kawasaki H."/>
        </authorList>
    </citation>
    <scope>NUCLEOTIDE SEQUENCE [LARGE SCALE GENOMIC DNA]</scope>
    <source>
        <strain evidence="10 13">NBRC 15291</strain>
    </source>
</reference>
<dbReference type="PANTHER" id="PTHR33884:SF3">
    <property type="entry name" value="UPF0410 PROTEIN YMGE"/>
    <property type="match status" value="1"/>
</dbReference>
<dbReference type="Pfam" id="PF04226">
    <property type="entry name" value="Transgly_assoc"/>
    <property type="match status" value="1"/>
</dbReference>
<evidence type="ECO:0000256" key="6">
    <source>
        <dbReference type="ARBA" id="ARBA00023136"/>
    </source>
</evidence>
<feature type="domain" description="Major facilitator superfamily (MFS) profile" evidence="8">
    <location>
        <begin position="1"/>
        <end position="87"/>
    </location>
</feature>
<reference evidence="9 12" key="1">
    <citation type="submission" date="2017-11" db="EMBL/GenBank/DDBJ databases">
        <title>Whole genome sequencing of cultured pathogen.</title>
        <authorList>
            <person name="Hoffmann M."/>
            <person name="Sanchez M."/>
            <person name="Timme R."/>
            <person name="Nudel K."/>
            <person name="Bry L."/>
        </authorList>
    </citation>
    <scope>NUCLEOTIDE SEQUENCE [LARGE SCALE GENOMIC DNA]</scope>
    <source>
        <strain evidence="9 12">216</strain>
    </source>
</reference>
<evidence type="ECO:0000256" key="4">
    <source>
        <dbReference type="ARBA" id="ARBA00022692"/>
    </source>
</evidence>
<dbReference type="EMBL" id="BJLD01000001">
    <property type="protein sequence ID" value="GEA42209.1"/>
    <property type="molecule type" value="Genomic_DNA"/>
</dbReference>
<dbReference type="InterPro" id="IPR020846">
    <property type="entry name" value="MFS_dom"/>
</dbReference>
<evidence type="ECO:0000256" key="3">
    <source>
        <dbReference type="ARBA" id="ARBA00022475"/>
    </source>
</evidence>
<sequence>MGMGLGFFGSIIVGIIAGWLAEKIMKRDHGLLTNLIVGVLGGLLGAGIMSFFGSSSPNGWIMMIVVATLGACLLLWIVGLVTKKSAK</sequence>
<evidence type="ECO:0000313" key="9">
    <source>
        <dbReference type="EMBL" id="ATZ08858.1"/>
    </source>
</evidence>
<dbReference type="EMBL" id="CP024932">
    <property type="protein sequence ID" value="ATZ08858.1"/>
    <property type="molecule type" value="Genomic_DNA"/>
</dbReference>